<dbReference type="PROSITE" id="PS00507">
    <property type="entry name" value="NI_HGENASE_L_1"/>
    <property type="match status" value="1"/>
</dbReference>
<evidence type="ECO:0000256" key="4">
    <source>
        <dbReference type="ARBA" id="ARBA00011771"/>
    </source>
</evidence>
<sequence>MTRKPKVKKIVIDPVTRIEGHLKVEVEVSKGKVINAHCSDMLFRGFELILEGRDPRDASQITQRICGVCPTSHGTASVLCLDNAFSVKPTSNGRILRNLILGADHVWDHILHFYHLVALDYVKGPDAPPFTPRYDGPKIYKLPPEINEFGVKGYLEALNIRRIGHEMTAILGGRAPHVHGLVVGGVTEAPTVDGIAGYLWRLNKVEEFYNKTYLPTIYAVAKYYPELFKVGVGCKNFLSYGVYPLNDQYNKFLFKPGVYTNGKDRPLDLNKITESVKYSWYDDKTTGLNPKEGKTVPKIDKKTAYSFAKAPRYDGLPHEVGPLARMWIENPVISKHANKFLGMPEDKDVHFRDLGEKAFSVLGRIVARAEEGWIEVQAMKNWIMEIKLDQPVYVKAEVPNEAIGYGVTEAPRGSVGHWMKIKGKRIAQYQVIAPTSWNVSPRDDAGAPGPIEQALIGTPVEDVKNPVNVLRVIRSFDP</sequence>
<evidence type="ECO:0000256" key="7">
    <source>
        <dbReference type="ARBA" id="ARBA00022764"/>
    </source>
</evidence>
<dbReference type="InterPro" id="IPR018194">
    <property type="entry name" value="Ni-dep_hyd_lsu_Ni_BS"/>
</dbReference>
<dbReference type="NCBIfam" id="NF033181">
    <property type="entry name" value="NiFeSe_hydrog"/>
    <property type="match status" value="1"/>
</dbReference>
<dbReference type="GO" id="GO:0016151">
    <property type="term" value="F:nickel cation binding"/>
    <property type="evidence" value="ECO:0007669"/>
    <property type="project" value="InterPro"/>
</dbReference>
<dbReference type="AlphaFoldDB" id="A0A7U4QIG6"/>
<evidence type="ECO:0000313" key="11">
    <source>
        <dbReference type="Proteomes" id="UP000070560"/>
    </source>
</evidence>
<evidence type="ECO:0000256" key="5">
    <source>
        <dbReference type="ARBA" id="ARBA00022596"/>
    </source>
</evidence>
<keyword evidence="9" id="KW-0408">Iron</keyword>
<evidence type="ECO:0000256" key="1">
    <source>
        <dbReference type="ARBA" id="ARBA00001967"/>
    </source>
</evidence>
<keyword evidence="6 9" id="KW-0479">Metal-binding</keyword>
<comment type="similarity">
    <text evidence="3">Belongs to the [NiFe]/[NiFeSe] hydrogenase large subunit family.</text>
</comment>
<dbReference type="InterPro" id="IPR029014">
    <property type="entry name" value="NiFe-Hase_large"/>
</dbReference>
<feature type="binding site" evidence="9">
    <location>
        <position position="66"/>
    </location>
    <ligand>
        <name>Ni(2+)</name>
        <dbReference type="ChEBI" id="CHEBI:49786"/>
    </ligand>
</feature>
<keyword evidence="5 9" id="KW-0533">Nickel</keyword>
<comment type="subcellular location">
    <subcellularLocation>
        <location evidence="2">Periplasm</location>
    </subcellularLocation>
</comment>
<dbReference type="Proteomes" id="UP000070560">
    <property type="component" value="Chromosome"/>
</dbReference>
<organism evidence="10 11">
    <name type="scientific">Desulfofervidus auxilii</name>
    <dbReference type="NCBI Taxonomy" id="1621989"/>
    <lineage>
        <taxon>Bacteria</taxon>
        <taxon>Pseudomonadati</taxon>
        <taxon>Thermodesulfobacteriota</taxon>
        <taxon>Candidatus Desulfofervidia</taxon>
        <taxon>Candidatus Desulfofervidales</taxon>
        <taxon>Candidatus Desulfofervidaceae</taxon>
        <taxon>Candidatus Desulfofervidus</taxon>
    </lineage>
</organism>
<accession>A0A7U4QIG6</accession>
<feature type="binding site" evidence="9">
    <location>
        <position position="431"/>
    </location>
    <ligand>
        <name>Mg(2+)</name>
        <dbReference type="ChEBI" id="CHEBI:18420"/>
    </ligand>
</feature>
<feature type="binding site" evidence="9">
    <location>
        <position position="69"/>
    </location>
    <ligand>
        <name>Ni(2+)</name>
        <dbReference type="ChEBI" id="CHEBI:49786"/>
    </ligand>
</feature>
<comment type="subunit">
    <text evidence="4">Heterodimer of a large and a small subunit.</text>
</comment>
<dbReference type="Pfam" id="PF00374">
    <property type="entry name" value="NiFeSe_Hases"/>
    <property type="match status" value="2"/>
</dbReference>
<comment type="cofactor">
    <cofactor evidence="1 9">
        <name>Ni(2+)</name>
        <dbReference type="ChEBI" id="CHEBI:49786"/>
    </cofactor>
</comment>
<dbReference type="GO" id="GO:0008901">
    <property type="term" value="F:ferredoxin hydrogenase activity"/>
    <property type="evidence" value="ECO:0007669"/>
    <property type="project" value="InterPro"/>
</dbReference>
<dbReference type="PANTHER" id="PTHR42958:SF2">
    <property type="entry name" value="UPTAKE HYDROGENASE LARGE SUBUNIT"/>
    <property type="match status" value="1"/>
</dbReference>
<proteinExistence type="inferred from homology"/>
<comment type="cofactor">
    <cofactor evidence="9">
        <name>Fe cation</name>
        <dbReference type="ChEBI" id="CHEBI:24875"/>
    </cofactor>
</comment>
<keyword evidence="11" id="KW-1185">Reference proteome</keyword>
<protein>
    <submittedName>
        <fullName evidence="10">Iron hydrogenase</fullName>
    </submittedName>
</protein>
<evidence type="ECO:0000256" key="8">
    <source>
        <dbReference type="ARBA" id="ARBA00023002"/>
    </source>
</evidence>
<dbReference type="InterPro" id="IPR050867">
    <property type="entry name" value="NiFe/NiFeSe_hydrgnase_LSU"/>
</dbReference>
<evidence type="ECO:0000256" key="3">
    <source>
        <dbReference type="ARBA" id="ARBA00009292"/>
    </source>
</evidence>
<dbReference type="FunFam" id="1.10.645.10:FF:000002">
    <property type="entry name" value="Hydrogenase 2 large subunit"/>
    <property type="match status" value="1"/>
</dbReference>
<evidence type="ECO:0000256" key="9">
    <source>
        <dbReference type="PIRSR" id="PIRSR601501-1"/>
    </source>
</evidence>
<keyword evidence="9" id="KW-0460">Magnesium</keyword>
<gene>
    <name evidence="10" type="ORF">HS1_000162</name>
</gene>
<reference evidence="10 11" key="1">
    <citation type="submission" date="2015-10" db="EMBL/GenBank/DDBJ databases">
        <title>Candidatus Desulfofervidus auxilii, a hydrogenotrophic sulfate-reducing bacterium involved in the thermophilic anaerobic oxidation of methane.</title>
        <authorList>
            <person name="Krukenberg V."/>
            <person name="Richter M."/>
            <person name="Wegener G."/>
        </authorList>
    </citation>
    <scope>NUCLEOTIDE SEQUENCE [LARGE SCALE GENOMIC DNA]</scope>
    <source>
        <strain evidence="10 11">HS1</strain>
    </source>
</reference>
<feature type="binding site" evidence="9">
    <location>
        <position position="69"/>
    </location>
    <ligand>
        <name>Fe cation</name>
        <dbReference type="ChEBI" id="CHEBI:24875"/>
    </ligand>
</feature>
<dbReference type="InterPro" id="IPR001501">
    <property type="entry name" value="Ni-dep_hyd_lsu"/>
</dbReference>
<dbReference type="SUPFAM" id="SSF56762">
    <property type="entry name" value="HydB/Nqo4-like"/>
    <property type="match status" value="1"/>
</dbReference>
<keyword evidence="8" id="KW-0560">Oxidoreductase</keyword>
<keyword evidence="7" id="KW-0574">Periplasm</keyword>
<name>A0A7U4QIG6_DESA2</name>
<dbReference type="PANTHER" id="PTHR42958">
    <property type="entry name" value="HYDROGENASE-2 LARGE CHAIN"/>
    <property type="match status" value="1"/>
</dbReference>
<evidence type="ECO:0000256" key="6">
    <source>
        <dbReference type="ARBA" id="ARBA00022723"/>
    </source>
</evidence>
<dbReference type="Gene3D" id="1.10.645.10">
    <property type="entry name" value="Cytochrome-c3 Hydrogenase, chain B"/>
    <property type="match status" value="1"/>
</dbReference>
<evidence type="ECO:0000256" key="2">
    <source>
        <dbReference type="ARBA" id="ARBA00004418"/>
    </source>
</evidence>
<dbReference type="KEGG" id="daw:HS1_000162"/>
<dbReference type="GO" id="GO:0042597">
    <property type="term" value="C:periplasmic space"/>
    <property type="evidence" value="ECO:0007669"/>
    <property type="project" value="UniProtKB-SubCell"/>
</dbReference>
<feature type="binding site" evidence="9">
    <location>
        <position position="47"/>
    </location>
    <ligand>
        <name>Mg(2+)</name>
        <dbReference type="ChEBI" id="CHEBI:18420"/>
    </ligand>
</feature>
<dbReference type="EMBL" id="CP013015">
    <property type="protein sequence ID" value="AMM39968.1"/>
    <property type="molecule type" value="Genomic_DNA"/>
</dbReference>
<evidence type="ECO:0000313" key="10">
    <source>
        <dbReference type="EMBL" id="AMM39968.1"/>
    </source>
</evidence>